<sequence length="1074" mass="118201">MKKKLKKISSFLILAFILVQFCTGKLNIKASELDSFLKLNKTITNSKGETGTSINAKVGEALKINYSINSDNYTSSSQNSKNKKIVLVIDTSGSMKTTDMRNSDTNKNNQVGLSRLKVAAEAAQKFTKSSVGSNVDIAVVTYSDEAQLALGFTNNKTTINNKLNDIKNSTPYGATNIGAGLRMAYYMLQQYSDTASSKYMVLLTDGEPTMWTEDGNGKFLTSNSTPYSYNIKGTGYDDASGNSLKYANTIGDMFASTKINSYMVGFTSDINRGKLNTIAEHAKAAVYTARSQNDLNALYDAITDNIVNNFSINNVQFQETFSNMIEIVSLPAGLQKSANSDGTTTVSGVIGNLDYTLVQTSTVNYYKLNTPIEFSIDIKLKDGASGTYSLSDVSKINYTDFKNQAGTRDFNKVNINATPTVTKINKAPIDFSRSVEKQQYTLINGTTEDIKVTNTVTPRKIDFYSVAPEDYDKEKYIVVVTDTSGSMKDSLDSSTKLDTLKNTLVTRDNNSGFINRFTGVNNVNIALVNYNYKAELGNEVDLSTSDDIKNAKGETQDFADMGDTAQVTALKTQVSELQPNGATNIGDGLRRAYWLLSKVDSNAKKYIVLMTDGEPTAFTYINDTLSYKTYCKYREYYGYYGYDDYYGYKNLTDKPANLNDIINAYGKSGQFVDEIDNPDSVEYIGSTDYNKYRFDSINSVELNYDDGTATNYMWNGGTNDIGGYGLTYSKNMAGKIAEKNIGTYVIGFSDGISKDKLTQIADSAKGVYKEAKTPTDLQQVYDGIAGELIKDVSVNDLTYETIIPAGLQVKAIRKDGKDYTNFTTTTVNGVTKLTFDLESIAKVAYRLNADRTYFEAAPITFDLVLTANTLGTYTLASKDSSNYTKIKYKDIDASITDLYSSNSITFTINDGNSVIDKHGLYLDKTNDVSDSNFQFSNEKNINSMNNNYYKAGVVLDLKLTSAVLNIDIGSRNPSKIINSDDIKVVIKKVKSDGTLEDTVTNADIKTTLNSNASTNIKITFTEVGKYLITYTFQMQSPGSNSDDGSFTGFTNNATVNNSSKSLKFDINNEMPDLF</sequence>
<organism evidence="2 3">
    <name type="scientific">Clostridium omnivorum</name>
    <dbReference type="NCBI Taxonomy" id="1604902"/>
    <lineage>
        <taxon>Bacteria</taxon>
        <taxon>Bacillati</taxon>
        <taxon>Bacillota</taxon>
        <taxon>Clostridia</taxon>
        <taxon>Eubacteriales</taxon>
        <taxon>Clostridiaceae</taxon>
        <taxon>Clostridium</taxon>
    </lineage>
</organism>
<dbReference type="EMBL" id="BRXR01000001">
    <property type="protein sequence ID" value="GLC31408.1"/>
    <property type="molecule type" value="Genomic_DNA"/>
</dbReference>
<dbReference type="SMART" id="SM00327">
    <property type="entry name" value="VWA"/>
    <property type="match status" value="2"/>
</dbReference>
<dbReference type="Proteomes" id="UP001208567">
    <property type="component" value="Unassembled WGS sequence"/>
</dbReference>
<dbReference type="CDD" id="cd00198">
    <property type="entry name" value="vWFA"/>
    <property type="match status" value="2"/>
</dbReference>
<proteinExistence type="predicted"/>
<dbReference type="InterPro" id="IPR002035">
    <property type="entry name" value="VWF_A"/>
</dbReference>
<evidence type="ECO:0000313" key="3">
    <source>
        <dbReference type="Proteomes" id="UP001208567"/>
    </source>
</evidence>
<dbReference type="SUPFAM" id="SSF53300">
    <property type="entry name" value="vWA-like"/>
    <property type="match status" value="2"/>
</dbReference>
<dbReference type="RefSeq" id="WP_264850695.1">
    <property type="nucleotide sequence ID" value="NZ_BRXR01000001.1"/>
</dbReference>
<gene>
    <name evidence="2" type="ORF">bsdE14_28180</name>
</gene>
<dbReference type="Pfam" id="PF13519">
    <property type="entry name" value="VWA_2"/>
    <property type="match status" value="1"/>
</dbReference>
<evidence type="ECO:0000313" key="2">
    <source>
        <dbReference type="EMBL" id="GLC31408.1"/>
    </source>
</evidence>
<dbReference type="InterPro" id="IPR036465">
    <property type="entry name" value="vWFA_dom_sf"/>
</dbReference>
<keyword evidence="3" id="KW-1185">Reference proteome</keyword>
<evidence type="ECO:0000259" key="1">
    <source>
        <dbReference type="PROSITE" id="PS50234"/>
    </source>
</evidence>
<dbReference type="Gene3D" id="3.40.50.410">
    <property type="entry name" value="von Willebrand factor, type A domain"/>
    <property type="match status" value="3"/>
</dbReference>
<dbReference type="PANTHER" id="PTHR10579:SF177">
    <property type="entry name" value="CALCIUM-ACTIVATED CHLORIDE CHANNEL REGULATOR 4-LIKE PROTEIN"/>
    <property type="match status" value="1"/>
</dbReference>
<feature type="domain" description="VWFA" evidence="1">
    <location>
        <begin position="84"/>
        <end position="302"/>
    </location>
</feature>
<protein>
    <recommendedName>
        <fullName evidence="1">VWFA domain-containing protein</fullName>
    </recommendedName>
</protein>
<feature type="domain" description="VWFA" evidence="1">
    <location>
        <begin position="476"/>
        <end position="788"/>
    </location>
</feature>
<accession>A0ABQ5N830</accession>
<dbReference type="PROSITE" id="PS50234">
    <property type="entry name" value="VWFA"/>
    <property type="match status" value="2"/>
</dbReference>
<dbReference type="PANTHER" id="PTHR10579">
    <property type="entry name" value="CALCIUM-ACTIVATED CHLORIDE CHANNEL REGULATOR"/>
    <property type="match status" value="1"/>
</dbReference>
<name>A0ABQ5N830_9CLOT</name>
<dbReference type="InterPro" id="IPR051266">
    <property type="entry name" value="CLCR"/>
</dbReference>
<reference evidence="2 3" key="1">
    <citation type="journal article" date="2024" name="Int. J. Syst. Evol. Microbiol.">
        <title>Clostridium omnivorum sp. nov., isolated from anoxic soil under the treatment of reductive soil disinfestation.</title>
        <authorList>
            <person name="Ueki A."/>
            <person name="Tonouchi A."/>
            <person name="Kaku N."/>
            <person name="Honma S."/>
            <person name="Ueki K."/>
        </authorList>
    </citation>
    <scope>NUCLEOTIDE SEQUENCE [LARGE SCALE GENOMIC DNA]</scope>
    <source>
        <strain evidence="2 3">E14</strain>
    </source>
</reference>
<comment type="caution">
    <text evidence="2">The sequence shown here is derived from an EMBL/GenBank/DDBJ whole genome shotgun (WGS) entry which is preliminary data.</text>
</comment>